<dbReference type="GO" id="GO:0003676">
    <property type="term" value="F:nucleic acid binding"/>
    <property type="evidence" value="ECO:0007669"/>
    <property type="project" value="InterPro"/>
</dbReference>
<sequence>MEETGGCLYSGLRKADSHQRWIISWGGLSKRMLSASNIFLAATKRFESVTNAASAEMLVIRWSLQVAKDIGLESFVVQLDALVVVDNINRIVFNVDLKPLASDCRSLISDFCNVSVMFISRNLNNNIHNLIGISKSLSSRTSTGHILNSDITSCNPAVFFLNETNLP</sequence>
<keyword evidence="3" id="KW-1185">Reference proteome</keyword>
<name>A0AAV0YJD2_VICFA</name>
<dbReference type="PANTHER" id="PTHR47723">
    <property type="entry name" value="OS05G0353850 PROTEIN"/>
    <property type="match status" value="1"/>
</dbReference>
<dbReference type="InterPro" id="IPR053151">
    <property type="entry name" value="RNase_H-like"/>
</dbReference>
<dbReference type="GO" id="GO:0004523">
    <property type="term" value="F:RNA-DNA hybrid ribonuclease activity"/>
    <property type="evidence" value="ECO:0007669"/>
    <property type="project" value="InterPro"/>
</dbReference>
<dbReference type="AlphaFoldDB" id="A0AAV0YJD2"/>
<dbReference type="EMBL" id="OX451736">
    <property type="protein sequence ID" value="CAI8586120.1"/>
    <property type="molecule type" value="Genomic_DNA"/>
</dbReference>
<dbReference type="Proteomes" id="UP001157006">
    <property type="component" value="Chromosome 1L"/>
</dbReference>
<evidence type="ECO:0000259" key="1">
    <source>
        <dbReference type="Pfam" id="PF13456"/>
    </source>
</evidence>
<proteinExistence type="predicted"/>
<dbReference type="InterPro" id="IPR002156">
    <property type="entry name" value="RNaseH_domain"/>
</dbReference>
<dbReference type="Pfam" id="PF13456">
    <property type="entry name" value="RVT_3"/>
    <property type="match status" value="1"/>
</dbReference>
<evidence type="ECO:0000313" key="3">
    <source>
        <dbReference type="Proteomes" id="UP001157006"/>
    </source>
</evidence>
<reference evidence="2 3" key="1">
    <citation type="submission" date="2023-01" db="EMBL/GenBank/DDBJ databases">
        <authorList>
            <person name="Kreplak J."/>
        </authorList>
    </citation>
    <scope>NUCLEOTIDE SEQUENCE [LARGE SCALE GENOMIC DNA]</scope>
</reference>
<evidence type="ECO:0000313" key="2">
    <source>
        <dbReference type="EMBL" id="CAI8586120.1"/>
    </source>
</evidence>
<accession>A0AAV0YJD2</accession>
<gene>
    <name evidence="2" type="ORF">VFH_I239320</name>
</gene>
<organism evidence="2 3">
    <name type="scientific">Vicia faba</name>
    <name type="common">Broad bean</name>
    <name type="synonym">Faba vulgaris</name>
    <dbReference type="NCBI Taxonomy" id="3906"/>
    <lineage>
        <taxon>Eukaryota</taxon>
        <taxon>Viridiplantae</taxon>
        <taxon>Streptophyta</taxon>
        <taxon>Embryophyta</taxon>
        <taxon>Tracheophyta</taxon>
        <taxon>Spermatophyta</taxon>
        <taxon>Magnoliopsida</taxon>
        <taxon>eudicotyledons</taxon>
        <taxon>Gunneridae</taxon>
        <taxon>Pentapetalae</taxon>
        <taxon>rosids</taxon>
        <taxon>fabids</taxon>
        <taxon>Fabales</taxon>
        <taxon>Fabaceae</taxon>
        <taxon>Papilionoideae</taxon>
        <taxon>50 kb inversion clade</taxon>
        <taxon>NPAAA clade</taxon>
        <taxon>Hologalegina</taxon>
        <taxon>IRL clade</taxon>
        <taxon>Fabeae</taxon>
        <taxon>Vicia</taxon>
    </lineage>
</organism>
<protein>
    <recommendedName>
        <fullName evidence="1">RNase H type-1 domain-containing protein</fullName>
    </recommendedName>
</protein>
<feature type="domain" description="RNase H type-1" evidence="1">
    <location>
        <begin position="37"/>
        <end position="128"/>
    </location>
</feature>
<dbReference type="InterPro" id="IPR036397">
    <property type="entry name" value="RNaseH_sf"/>
</dbReference>
<dbReference type="Gene3D" id="3.30.420.10">
    <property type="entry name" value="Ribonuclease H-like superfamily/Ribonuclease H"/>
    <property type="match status" value="1"/>
</dbReference>
<dbReference type="PANTHER" id="PTHR47723:SF19">
    <property type="entry name" value="POLYNUCLEOTIDYL TRANSFERASE, RIBONUCLEASE H-LIKE SUPERFAMILY PROTEIN"/>
    <property type="match status" value="1"/>
</dbReference>